<reference evidence="1" key="1">
    <citation type="submission" date="2020-05" db="EMBL/GenBank/DDBJ databases">
        <title>Large-scale comparative analyses of tick genomes elucidate their genetic diversity and vector capacities.</title>
        <authorList>
            <person name="Jia N."/>
            <person name="Wang J."/>
            <person name="Shi W."/>
            <person name="Du L."/>
            <person name="Sun Y."/>
            <person name="Zhan W."/>
            <person name="Jiang J."/>
            <person name="Wang Q."/>
            <person name="Zhang B."/>
            <person name="Ji P."/>
            <person name="Sakyi L.B."/>
            <person name="Cui X."/>
            <person name="Yuan T."/>
            <person name="Jiang B."/>
            <person name="Yang W."/>
            <person name="Lam T.T.-Y."/>
            <person name="Chang Q."/>
            <person name="Ding S."/>
            <person name="Wang X."/>
            <person name="Zhu J."/>
            <person name="Ruan X."/>
            <person name="Zhao L."/>
            <person name="Wei J."/>
            <person name="Que T."/>
            <person name="Du C."/>
            <person name="Cheng J."/>
            <person name="Dai P."/>
            <person name="Han X."/>
            <person name="Huang E."/>
            <person name="Gao Y."/>
            <person name="Liu J."/>
            <person name="Shao H."/>
            <person name="Ye R."/>
            <person name="Li L."/>
            <person name="Wei W."/>
            <person name="Wang X."/>
            <person name="Wang C."/>
            <person name="Yang T."/>
            <person name="Huo Q."/>
            <person name="Li W."/>
            <person name="Guo W."/>
            <person name="Chen H."/>
            <person name="Zhou L."/>
            <person name="Ni X."/>
            <person name="Tian J."/>
            <person name="Zhou Y."/>
            <person name="Sheng Y."/>
            <person name="Liu T."/>
            <person name="Pan Y."/>
            <person name="Xia L."/>
            <person name="Li J."/>
            <person name="Zhao F."/>
            <person name="Cao W."/>
        </authorList>
    </citation>
    <scope>NUCLEOTIDE SEQUENCE</scope>
    <source>
        <strain evidence="1">Dsil-2018</strain>
    </source>
</reference>
<gene>
    <name evidence="1" type="ORF">HPB49_012265</name>
</gene>
<dbReference type="Proteomes" id="UP000821865">
    <property type="component" value="Chromosome 10"/>
</dbReference>
<protein>
    <submittedName>
        <fullName evidence="1">Uncharacterized protein</fullName>
    </submittedName>
</protein>
<dbReference type="EMBL" id="CM023479">
    <property type="protein sequence ID" value="KAH7974221.1"/>
    <property type="molecule type" value="Genomic_DNA"/>
</dbReference>
<keyword evidence="2" id="KW-1185">Reference proteome</keyword>
<accession>A0ACB8DPC0</accession>
<name>A0ACB8DPC0_DERSI</name>
<proteinExistence type="predicted"/>
<organism evidence="1 2">
    <name type="scientific">Dermacentor silvarum</name>
    <name type="common">Tick</name>
    <dbReference type="NCBI Taxonomy" id="543639"/>
    <lineage>
        <taxon>Eukaryota</taxon>
        <taxon>Metazoa</taxon>
        <taxon>Ecdysozoa</taxon>
        <taxon>Arthropoda</taxon>
        <taxon>Chelicerata</taxon>
        <taxon>Arachnida</taxon>
        <taxon>Acari</taxon>
        <taxon>Parasitiformes</taxon>
        <taxon>Ixodida</taxon>
        <taxon>Ixodoidea</taxon>
        <taxon>Ixodidae</taxon>
        <taxon>Rhipicephalinae</taxon>
        <taxon>Dermacentor</taxon>
    </lineage>
</organism>
<evidence type="ECO:0000313" key="2">
    <source>
        <dbReference type="Proteomes" id="UP000821865"/>
    </source>
</evidence>
<sequence length="4540" mass="494810">MADNEDRKSGGTFDQKEKNAEDNAGATEDAPPRSTREALGKSKSLPALERPSARNNTRISQSESSFIASLKQRSVVPEERTVRRFGEIKLVRTLSQLVGSEHSFVEEEGAEGQEAGEAPGETQAGDTLSYMDFPSTIGTDTKLDAELRHPVRSAETVGEGKTEDALVVTRLQGEATVAPTTMESSVGEPQIAKVLSDLEREKKPVLTSADEVTVYTSFSDSSAPKREADHKLPFPSEGAEEEMAKLTAPGTSRPDVIKSAEEAHRPVPFKTPEETTAGSEVEDTLVERAGLDKQVEELPSKTMTRVETVEPRGDWEGPAGEKTEEETALIKHPPKRRVSTQVSESQASEWRIVERPVPFGSEDQQIRTMDNQVLRATEDHPTMVSPTIAEILMEVELSVEYEMEGLPAVKEPHAMQKSESRELAEPFPTSVVDTAEGPALERQIPEIEAAVTEATTAEVAKREEPLPPTVPEPCEALRAAPGVLQVETVNTKDGALGETALQEIDADKQLSCVKSTLAVQPYPDEAPPIASYDETTPYIEPLAPQTLLTEAQELTQKLSEGKLMLHEAGVEEVSKVEAIPQSDTTLQVRRRRRRSSVRPLTEWIVPGYRRVSSDREAGEAAKEEPSYIDTTPILEFHTQEAPPIPSYEETTPYIDFSLATDDAELKRKYSEGKVGRHEAGAEEVVSKVEPSPPSFTTLKMRRRSSIMPPTAAVVPGYRRKSSTSRTVEAAAKEPSYIETTPSLESYPQEAPPKPSYEETTPYLEPFPPEALVTDTALPVRRRSSVRPLTEWIVPGYRRVSSDREAGEAAKEEPSYIDTTPILEFYTQEAPPIPSYEETTPYIDFSLATDDAELKRKYSEGKVVPHEAGPEKVVSKVQPSPPSFTTLKMRRRSSIMPPTAAVVPGYRRKSSTSRTVEAAAKEPSYIETTPSLESYPQEAPPKPSYEETTPYLEPFPPEALATDTALQVRRRSSVRPLTEWIVPGYRRVSSDREAGEAAKEEPSYIDTTPILEFYTQEAPPIPSYEETTPYIDFSLATDDAELKRKYSEGKVVPHEAGPEKVVSKVQPSPPSFTTLKMRRRSSIMPPTAAVVPGYRRKSSTSRTVEAAAKEPSYIETTPSLESYPQEAPPKPSYEETTPYLEPFPPEALATDTALQVRRRSSVRPLTEWIVPGYRRVSSDREAGEVTKEEPSYIDTTPILEFYTQEAPPIPSYEETTPYIDFSLATDDAELKRKYSEGKVVPHEAGAEKVVSKVEPSPPSFTTLKMRRRSSIMPPTAAVVPGYRRKSSTSRTVEAAAKEPSYIETTPSLEAYPQEAPPKPSYEETTPYLEPFPHEALATDTALQVRRRSSVRPLTEWIVPGYRRVSSDREAGEAAKEDPSYIDTTPILEFYTQEAPPIPSYEETTPYIDFSLATDDAELKRKYSEGKVVPHEAGAEKVVSKVEPSPPSFTTLKMRRRSSIMPPTAAVVPGYRRKSSTSRTAEAAAKEPSYIETTPSLESYPQEAPPKPSYEETTPYLEPFPPEALATDTSLQVRRRSSVRPLTEWIVPGYRRVSSDREAGEAAKEEPSYIDTTPILEFYTQEAPPIPSYEETTPYIDFSLATDDAELKRKHSERKVVRHEAGAEKVVSKVEPSPPSFTTLKMRRRSSIMPPTAAVVPGYRRKSSARGTVEAAAKEPSYIETTPSLESYPQEAPPIPSYEETTPYLEPFPPEALATDTALQVRRRSSVRPLTEWIVPGYRRVSLDREAGEAAKEEPSYISTTPILEFYTQEAPPIPSYEETTPYIDFKAPSIPSYVDTTPYTDGYPPQEIPTDAVKLQPKPFASMPELREAMPVEEPSKHEAMISAPLSRELQHPSSGTPPSTALVSLYQYKSRVEEIIEGPVAVKAEGAITELIAPQVPTTVDAGAVIDSYVGTTPALESFRQEAPPIPSYEETTPHIESFAPEAIAADDLGLKRKQSERKVIHHEAGAEEKVSKVVALPPSAAAFKMRRRSSVMPPTDSVVPGYHTKSLAREAAEAAAKEPSYTETTPALESHPQKAPPKSSYAETSYIESLPSASSVVEAKALGLPVSVEEGPALDLRKVSSVVQEWALMEIRPPTGTEITEKKETRLAVVDREEVEGRVVPAFQAGESAEGSLVAFPTSAQEKPSTGGIFSHVSMPSSRKRSRQVSDVTGLKHAQRATQQGGEEITVTVPDYEADHEELPSSTGTQSSQEEEELGKGVRKEKVALTLYDEKAPTVVLEAKKHAERLAPEEARIKSVVLKPEVKESQPFVPMPEEASSLVELAQPLVLRPESVMTPAEQPLSAGELLPSTHQVVSGEKAVAEWKPAAVISVTPEPAELSESVARPVAEETSRIPGEVVEVGELEKERPKFAPVPKPPDSVSELPEQGVYATVISPKRDEPLRVFAGIHAITEPKKVPPAGAIERTHDISAPWSTRSSVAAAEEASRGRAAWEKELTRAAGADRRIERLHEKKTAKYSVIIKDGQPVRSISSSSEFTEPVKEDFTDNLAYQYVASEEQVLERIVTLGDTAPTAVTPHPPSDNQPPGAGTKGDASGPHTLPPRPDRSEPKQREEPHSEGPTSEPEFERKEAAPFTNVPDEMVAASVQAVVQEDKQGSSYEIGIPIDEQTEFPTMREDLEKEDQQPEETTADAGFEEFSAAGHAEKVPKAGQSTVESSTALESSEQPLALEYLPAQVDTHVSTTQTPSGMPLLAQLVKMQDETTFEPEKDVPTIQAFEKDYMIPTASQRSDQEEARILTAAPEKIAVETTKLQKLESGPELPQIEHIFSRAAVVEEKPNTDTELTALVVLPQQKVKDEIRHEEAAGQPDITTATVPENDVLRYALIEQNYVEPTCPPQPVIAVEDEIPALEAISERAQPQLVQVPAHAEALAEAALYVHPALTEPQERAAFGEITTIAEVRQSGLEPTKDTPQVDDHAPVQATEGERRELRPTIAESEEFKIYQPAELVLSEVVEKPSQALVPRTAQKQMSEAPSIGAADVEATKQQTAAILFIEAPAGVTASRSEKEAPVKQVSPVAAEEQMSSGYYRRTRTPNRICARRPRYSGRRPNGHSKRALEEHWQALLKLRKKSLLKTNARTSSPSGAVLLTNVPQKEEDEEVSEEPKAATMTPTIPEARPLLEPDTGTHGVPAEKQATEGASLSYAQSETAALEETRHKDRESIGERLAIQHHTPEADTKEVKLATASVAAVKEEIAIHQVAQKTAQPLAQVTMPDALVVAMDKKSGSVISVTEEQVTEIPDALSDMTPATTGTVQWVTDDAKFKKLQHPTTDKAPEHEFTPLTEQQITEMLQIWTEDQLLLKPSHATAVTESRSMSPTERAQRQQGLQALEVPGIEVRSAGDFSSEGAAVLVDVEDVDEEHEYHEEVREKRSTSIASMLRESPATIMAQLNVASSKPESPAEREGEAVLEPRFHTPNSEEELDKAMIAGAITDLSTLPEEVTKSLTDITEATITGPLPALRQSSAPDLQGFQEREPETAALKAHDQIAEVSTADAVAEKPLPATLAERPSSGQALEPPSEDATLSSAPSAYIDTTPYMAACPVEPAPIVARPEVAGLLQENIVVKAGPRVEPPMSVSTAAGEGPAEKELAPAVGPTGTAEAEKEPETAVEPALIVERPKVAGLLQEYIFAKVPPKVMAPVHITTATAEGERKQETAAPKMSDEITSVITQEPQQATIPEKPPAIEHLGEENLKPPSEGVIAPAAPSLYVKTTVAYPLEQARIVARPEMQSPAPSDVLPETHEEMPLPQVLPKSPADQAAAATFAPTEPEEILATKANMVCARDVLDEEQLRKVVEESMSLLKKPVEAVPTFSQVIATTYEIVPMADETRVQTAEEAVPEILPVSLPGISVVQAHTEMSRAGDTQLAIPEIEQAPAVTTEMQELRLTPVSARAEEPIEKLSQGIPAMPAVEPHSGLASQLSQVEPTSLAVAGAKGSLAVAKLAAPHTQPSAAKPELTEQPQKSLAKEEQLPFLPSPEPTTTAASLDIAEAALQSAIKVVEEKVREAAAAAERDAKKVEEEKEAASVTAVSAPPIEVVESVSAIPGIEPTQPVGQPLSGLIDDMRAEAPGVSESELAIAEALRASREEARMREEQRRALVQGIVAEAVRPQLEQHEAEVVSLESLARPLISEREMDQAQISGTVLPPSETKTYAEFQKSLKASSATTVPRTAAVALRRSTPDHAVAVPDAEPSKGHADIGESVTVIEPALQRQLGEKDKEEIRELAVAAVMVAAASAVVNAQQQREISALQEPSETGSMVSAPSEIPIASTVSREIRQKITGELEMLPSASRTALVAVLAAQPPRETDVPNAIAGPPSTTSTSGSTEDAGRLRRDSSRDRSEDFRVPETLVPALDDEIHVPRPTSFNVPVINIQYNFHFPQPGSPGAPGRQSPPSPEQSMAAQVLQGALAQQGMAGHIPGRHILSPEQAALREMTERLNRVALHGSEPYTGRQSPGRGTMFRPLPRKPVPPVPPLLPPGDDMTAQERKRVCGFRFIVCLLAFLMIVFILLYCLGLIGNKRYFMYYG</sequence>
<evidence type="ECO:0000313" key="1">
    <source>
        <dbReference type="EMBL" id="KAH7974221.1"/>
    </source>
</evidence>
<comment type="caution">
    <text evidence="1">The sequence shown here is derived from an EMBL/GenBank/DDBJ whole genome shotgun (WGS) entry which is preliminary data.</text>
</comment>